<dbReference type="EMBL" id="JABZRD010000148">
    <property type="protein sequence ID" value="MBF1283500.1"/>
    <property type="molecule type" value="Genomic_DNA"/>
</dbReference>
<evidence type="ECO:0000313" key="2">
    <source>
        <dbReference type="EMBL" id="MBF1283500.1"/>
    </source>
</evidence>
<evidence type="ECO:0000313" key="3">
    <source>
        <dbReference type="Proteomes" id="UP000709351"/>
    </source>
</evidence>
<name>A0A930GXJ0_9FIRM</name>
<keyword evidence="1" id="KW-1133">Transmembrane helix</keyword>
<dbReference type="InterPro" id="IPR046088">
    <property type="entry name" value="DUF6106"/>
</dbReference>
<dbReference type="Proteomes" id="UP000709351">
    <property type="component" value="Unassembled WGS sequence"/>
</dbReference>
<organism evidence="2 3">
    <name type="scientific">Oribacterium parvum</name>
    <dbReference type="NCBI Taxonomy" id="1501329"/>
    <lineage>
        <taxon>Bacteria</taxon>
        <taxon>Bacillati</taxon>
        <taxon>Bacillota</taxon>
        <taxon>Clostridia</taxon>
        <taxon>Lachnospirales</taxon>
        <taxon>Lachnospiraceae</taxon>
        <taxon>Oribacterium</taxon>
    </lineage>
</organism>
<dbReference type="Pfam" id="PF19601">
    <property type="entry name" value="DUF6106"/>
    <property type="match status" value="1"/>
</dbReference>
<keyword evidence="1" id="KW-0812">Transmembrane</keyword>
<proteinExistence type="predicted"/>
<reference evidence="2" key="1">
    <citation type="submission" date="2020-04" db="EMBL/GenBank/DDBJ databases">
        <title>Deep metagenomics examines the oral microbiome during advanced dental caries in children, revealing novel taxa and co-occurrences with host molecules.</title>
        <authorList>
            <person name="Baker J.L."/>
            <person name="Morton J.T."/>
            <person name="Dinis M."/>
            <person name="Alvarez R."/>
            <person name="Tran N.C."/>
            <person name="Knight R."/>
            <person name="Edlund A."/>
        </authorList>
    </citation>
    <scope>NUCLEOTIDE SEQUENCE</scope>
    <source>
        <strain evidence="2">JCVI_24_bin.2</strain>
    </source>
</reference>
<accession>A0A930GXJ0</accession>
<evidence type="ECO:0000256" key="1">
    <source>
        <dbReference type="SAM" id="Phobius"/>
    </source>
</evidence>
<gene>
    <name evidence="2" type="ORF">HXM93_03070</name>
</gene>
<protein>
    <submittedName>
        <fullName evidence="2">Uncharacterized protein</fullName>
    </submittedName>
</protein>
<keyword evidence="1" id="KW-0472">Membrane</keyword>
<sequence length="162" mass="19098">MENYIEHLVKGKKGTKEYMERGVAIALPFLFVFILSLFSIPLLFCVISLPISYFLWTRSDKEYEYLYMAGDLSVDVVYHKSSRKKLIQCGKEEVLEIRPFSEETKEQYQRSGAAFLDLAGFGENPHYFYLVKKEGKRTVLLLDCPEKLIKEMQLYSREKWIR</sequence>
<feature type="transmembrane region" description="Helical" evidence="1">
    <location>
        <begin position="23"/>
        <end position="56"/>
    </location>
</feature>
<comment type="caution">
    <text evidence="2">The sequence shown here is derived from an EMBL/GenBank/DDBJ whole genome shotgun (WGS) entry which is preliminary data.</text>
</comment>
<dbReference type="AlphaFoldDB" id="A0A930GXJ0"/>